<sequence length="303" mass="30770">MAKEKSKQASLLIFTLITGLLSQSLVIPVVSTASFDDKKCCNNPSGDPHGGGSHHTPSHGSGGSQHGRPSHGHGSSPSNCGTPPSGGHYDPAPPTTGGSPPSTDTPSTPSTPTYGSPPTSPSIDPGTPSTPTYGSPPTSPSVDPGTPATPTYGSPPATPIDPGTPGSPTIPGVSSPPFSFNPNSPPFPCTYWLNHPTLIWGLFGFYGATLGGAFGLTSNGSPAAPASQVSLAQALSNTHTDGIGALYREGTAALLNSMAIRRFPFTTEQVRDRFVSALGSNKAASAQARVFKMANEGKLKART</sequence>
<dbReference type="AlphaFoldDB" id="A0AAD8IPJ8"/>
<reference evidence="3" key="2">
    <citation type="submission" date="2023-05" db="EMBL/GenBank/DDBJ databases">
        <authorList>
            <person name="Schelkunov M.I."/>
        </authorList>
    </citation>
    <scope>NUCLEOTIDE SEQUENCE</scope>
    <source>
        <strain evidence="3">Hsosn_3</strain>
        <tissue evidence="3">Leaf</tissue>
    </source>
</reference>
<organism evidence="3 4">
    <name type="scientific">Heracleum sosnowskyi</name>
    <dbReference type="NCBI Taxonomy" id="360622"/>
    <lineage>
        <taxon>Eukaryota</taxon>
        <taxon>Viridiplantae</taxon>
        <taxon>Streptophyta</taxon>
        <taxon>Embryophyta</taxon>
        <taxon>Tracheophyta</taxon>
        <taxon>Spermatophyta</taxon>
        <taxon>Magnoliopsida</taxon>
        <taxon>eudicotyledons</taxon>
        <taxon>Gunneridae</taxon>
        <taxon>Pentapetalae</taxon>
        <taxon>asterids</taxon>
        <taxon>campanulids</taxon>
        <taxon>Apiales</taxon>
        <taxon>Apiaceae</taxon>
        <taxon>Apioideae</taxon>
        <taxon>apioid superclade</taxon>
        <taxon>Tordylieae</taxon>
        <taxon>Tordyliinae</taxon>
        <taxon>Heracleum</taxon>
    </lineage>
</organism>
<gene>
    <name evidence="3" type="ORF">POM88_016947</name>
</gene>
<reference evidence="3" key="1">
    <citation type="submission" date="2023-02" db="EMBL/GenBank/DDBJ databases">
        <title>Genome of toxic invasive species Heracleum sosnowskyi carries increased number of genes despite the absence of recent whole-genome duplications.</title>
        <authorList>
            <person name="Schelkunov M."/>
            <person name="Shtratnikova V."/>
            <person name="Makarenko M."/>
            <person name="Klepikova A."/>
            <person name="Omelchenko D."/>
            <person name="Novikova G."/>
            <person name="Obukhova E."/>
            <person name="Bogdanov V."/>
            <person name="Penin A."/>
            <person name="Logacheva M."/>
        </authorList>
    </citation>
    <scope>NUCLEOTIDE SEQUENCE</scope>
    <source>
        <strain evidence="3">Hsosn_3</strain>
        <tissue evidence="3">Leaf</tissue>
    </source>
</reference>
<proteinExistence type="predicted"/>
<dbReference type="InterPro" id="IPR039923">
    <property type="entry name" value="Protodermal_1"/>
</dbReference>
<dbReference type="EMBL" id="JAUIZM010000004">
    <property type="protein sequence ID" value="KAK1388769.1"/>
    <property type="molecule type" value="Genomic_DNA"/>
</dbReference>
<protein>
    <submittedName>
        <fullName evidence="3">Protodermal factor 1</fullName>
    </submittedName>
</protein>
<feature type="compositionally biased region" description="Low complexity" evidence="1">
    <location>
        <begin position="95"/>
        <end position="136"/>
    </location>
</feature>
<feature type="signal peptide" evidence="2">
    <location>
        <begin position="1"/>
        <end position="22"/>
    </location>
</feature>
<accession>A0AAD8IPJ8</accession>
<dbReference type="PANTHER" id="PTHR33210">
    <property type="entry name" value="PROTODERMAL FACTOR 1"/>
    <property type="match status" value="1"/>
</dbReference>
<keyword evidence="2" id="KW-0732">Signal</keyword>
<feature type="region of interest" description="Disordered" evidence="1">
    <location>
        <begin position="41"/>
        <end position="177"/>
    </location>
</feature>
<keyword evidence="4" id="KW-1185">Reference proteome</keyword>
<feature type="chain" id="PRO_5042211668" evidence="2">
    <location>
        <begin position="23"/>
        <end position="303"/>
    </location>
</feature>
<dbReference type="PANTHER" id="PTHR33210:SF18">
    <property type="entry name" value="PROTODERMAL FACTOR 1"/>
    <property type="match status" value="1"/>
</dbReference>
<evidence type="ECO:0000256" key="2">
    <source>
        <dbReference type="SAM" id="SignalP"/>
    </source>
</evidence>
<evidence type="ECO:0000256" key="1">
    <source>
        <dbReference type="SAM" id="MobiDB-lite"/>
    </source>
</evidence>
<evidence type="ECO:0000313" key="4">
    <source>
        <dbReference type="Proteomes" id="UP001237642"/>
    </source>
</evidence>
<dbReference type="Proteomes" id="UP001237642">
    <property type="component" value="Unassembled WGS sequence"/>
</dbReference>
<comment type="caution">
    <text evidence="3">The sequence shown here is derived from an EMBL/GenBank/DDBJ whole genome shotgun (WGS) entry which is preliminary data.</text>
</comment>
<name>A0AAD8IPJ8_9APIA</name>
<evidence type="ECO:0000313" key="3">
    <source>
        <dbReference type="EMBL" id="KAK1388769.1"/>
    </source>
</evidence>